<proteinExistence type="predicted"/>
<sequence length="146" mass="16551">MSYIRADKAFRINKFNADKIRNIKVKFSTISTRDVIFRNRDSAPDPITIKPDTRFTIRRDHAILKKKELERKKMGKDCSVNMKTRQMLSKGITFDAVDGELKPTKLPKPVPSPSTSTAANTGSTRQPAVKRSRTEPSRNLLGMETT</sequence>
<organism evidence="2 3">
    <name type="scientific">Orchesella dallaii</name>
    <dbReference type="NCBI Taxonomy" id="48710"/>
    <lineage>
        <taxon>Eukaryota</taxon>
        <taxon>Metazoa</taxon>
        <taxon>Ecdysozoa</taxon>
        <taxon>Arthropoda</taxon>
        <taxon>Hexapoda</taxon>
        <taxon>Collembola</taxon>
        <taxon>Entomobryomorpha</taxon>
        <taxon>Entomobryoidea</taxon>
        <taxon>Orchesellidae</taxon>
        <taxon>Orchesellinae</taxon>
        <taxon>Orchesella</taxon>
    </lineage>
</organism>
<protein>
    <submittedName>
        <fullName evidence="2">Uncharacterized protein</fullName>
    </submittedName>
</protein>
<reference evidence="2 3" key="1">
    <citation type="submission" date="2024-08" db="EMBL/GenBank/DDBJ databases">
        <authorList>
            <person name="Cucini C."/>
            <person name="Frati F."/>
        </authorList>
    </citation>
    <scope>NUCLEOTIDE SEQUENCE [LARGE SCALE GENOMIC DNA]</scope>
</reference>
<evidence type="ECO:0000313" key="3">
    <source>
        <dbReference type="Proteomes" id="UP001642540"/>
    </source>
</evidence>
<feature type="compositionally biased region" description="Polar residues" evidence="1">
    <location>
        <begin position="113"/>
        <end position="126"/>
    </location>
</feature>
<keyword evidence="3" id="KW-1185">Reference proteome</keyword>
<gene>
    <name evidence="2" type="ORF">ODALV1_LOCUS5534</name>
</gene>
<dbReference type="EMBL" id="CAXLJM020000016">
    <property type="protein sequence ID" value="CAL8083588.1"/>
    <property type="molecule type" value="Genomic_DNA"/>
</dbReference>
<accession>A0ABP1PZA0</accession>
<comment type="caution">
    <text evidence="2">The sequence shown here is derived from an EMBL/GenBank/DDBJ whole genome shotgun (WGS) entry which is preliminary data.</text>
</comment>
<dbReference type="Proteomes" id="UP001642540">
    <property type="component" value="Unassembled WGS sequence"/>
</dbReference>
<feature type="region of interest" description="Disordered" evidence="1">
    <location>
        <begin position="99"/>
        <end position="146"/>
    </location>
</feature>
<name>A0ABP1PZA0_9HEXA</name>
<evidence type="ECO:0000256" key="1">
    <source>
        <dbReference type="SAM" id="MobiDB-lite"/>
    </source>
</evidence>
<evidence type="ECO:0000313" key="2">
    <source>
        <dbReference type="EMBL" id="CAL8083588.1"/>
    </source>
</evidence>